<feature type="region of interest" description="Disordered" evidence="2">
    <location>
        <begin position="1241"/>
        <end position="1262"/>
    </location>
</feature>
<dbReference type="EMBL" id="JAACJL010000030">
    <property type="protein sequence ID" value="KAF4617294.1"/>
    <property type="molecule type" value="Genomic_DNA"/>
</dbReference>
<feature type="compositionally biased region" description="Basic and acidic residues" evidence="2">
    <location>
        <begin position="1534"/>
        <end position="1543"/>
    </location>
</feature>
<dbReference type="GO" id="GO:0006310">
    <property type="term" value="P:DNA recombination"/>
    <property type="evidence" value="ECO:0007669"/>
    <property type="project" value="UniProtKB-KW"/>
</dbReference>
<comment type="cofactor">
    <cofactor evidence="1">
        <name>Mg(2+)</name>
        <dbReference type="ChEBI" id="CHEBI:18420"/>
    </cofactor>
</comment>
<feature type="compositionally biased region" description="Basic residues" evidence="2">
    <location>
        <begin position="634"/>
        <end position="644"/>
    </location>
</feature>
<dbReference type="GO" id="GO:0000723">
    <property type="term" value="P:telomere maintenance"/>
    <property type="evidence" value="ECO:0007669"/>
    <property type="project" value="InterPro"/>
</dbReference>
<evidence type="ECO:0000313" key="6">
    <source>
        <dbReference type="Proteomes" id="UP000521872"/>
    </source>
</evidence>
<evidence type="ECO:0000256" key="2">
    <source>
        <dbReference type="SAM" id="MobiDB-lite"/>
    </source>
</evidence>
<reference evidence="5 6" key="1">
    <citation type="submission" date="2019-12" db="EMBL/GenBank/DDBJ databases">
        <authorList>
            <person name="Floudas D."/>
            <person name="Bentzer J."/>
            <person name="Ahren D."/>
            <person name="Johansson T."/>
            <person name="Persson P."/>
            <person name="Tunlid A."/>
        </authorList>
    </citation>
    <scope>NUCLEOTIDE SEQUENCE [LARGE SCALE GENOMIC DNA]</scope>
    <source>
        <strain evidence="5 6">CBS 102.39</strain>
    </source>
</reference>
<dbReference type="PANTHER" id="PTHR47642">
    <property type="entry name" value="ATP-DEPENDENT DNA HELICASE"/>
    <property type="match status" value="1"/>
</dbReference>
<name>A0A8H4VRF0_9AGAR</name>
<keyword evidence="1" id="KW-0347">Helicase</keyword>
<evidence type="ECO:0000259" key="4">
    <source>
        <dbReference type="Pfam" id="PF14214"/>
    </source>
</evidence>
<feature type="domain" description="Helitron helicase-like" evidence="4">
    <location>
        <begin position="3"/>
        <end position="217"/>
    </location>
</feature>
<keyword evidence="1" id="KW-0234">DNA repair</keyword>
<evidence type="ECO:0000259" key="3">
    <source>
        <dbReference type="Pfam" id="PF05970"/>
    </source>
</evidence>
<dbReference type="GO" id="GO:0005524">
    <property type="term" value="F:ATP binding"/>
    <property type="evidence" value="ECO:0007669"/>
    <property type="project" value="UniProtKB-KW"/>
</dbReference>
<keyword evidence="1" id="KW-0067">ATP-binding</keyword>
<protein>
    <recommendedName>
        <fullName evidence="1">ATP-dependent DNA helicase</fullName>
        <ecNumber evidence="1">5.6.2.3</ecNumber>
    </recommendedName>
</protein>
<sequence length="1856" mass="210320">MAVLLYYDKRFQTDSHFPLIAFNQEQIKSTTRSGLILAESKRFDEIAERILSIDMTALNNLIAKMEEEGSNIQPETDEERKCYKLLQDIDCIAGKIEGSATSKKVLRNEIWSLICYLGAPSWFITYSPADVRNPICIYWANDKVNIDLSKLTSEEQLTTVTRNPVASARFFHFMVEMFLKHVLGVGGQTEGVYGKPAAYYGTVEQQGRLALHLHLLLWIDRALTPQEVRDKIQSNDGPFIKSMLDYLNSVNKGEFNTGTKDEVAEKVRKAEQTSAYCDPTRTLPSPPPPLCTKCRSSECEKCKRIDEWWTAKYLEEIDDILLKSNVHVCTTGLNKDGELKKNKDYVGCLNNKWKKCKSRFPREIFSESHVEPETGRINLKKLEAFLNTFTNILTYLVRCNTDVMSLHSGTAVKAVVAYVSDYITKCGLKTHTIFETIRNVYARNSEILNSDSQRAERARSLFTKIVNSLTVKMEIGAPMASMYLLGNPDHYTAHVFMPFYWRSYVDHIIRQTCDEVEADADTPAMGEDSEKVVLMKINNKVYPSRVVDDYIYRPEVFESLALYDWIRLSRRQKIRKGNIHNDDEDDTSSDHDNCSDSDNSNVLGETEQDDDLSESSASDLSDREDDKAEPTKVTKNRRIAFGKNSRKDKDSETSGGSTRRGYRFKEGHPLINTHEILCVKDDKKLVPNFIGGSIPRATDENKDYYSLTMLTLFKPWRQASDLKSQDENWPTAFMKHNFTDRQKEIMKFFQVRYECLDGRDDYRAQLLKKQDAEESSDLPGNIPTDSVLQEEELYQSLGIDESMMEILDNDERIIGTGRPGKRRDIDRKSIKLTLETIGWLKHNTESYINHFADSTVEPITPTIVKTGKQWRLDVALKRQRVIQERIDAKRKNDTAKSSLQVNKDGTTQRINEVRIIGKADLEDQHQRKRDDDLVEQIAKDFSLNEEQERAYRIAATHILGRGEGNLKMYIGGMGGTGKTQVLKAISALFDKRGESRRLLIMAPTGTAAALLGGSTYHYILGMREGANDTISPKMISQVKERLEGVDFVFFDEVSMLSCIDMYRVCERLAIAAGREDVAFGGLNIIFAGDFAQLPPVIGKESSALYSGSIGKSMGTAQTLSGQKATLGKAMWHQIVKVVILRQNMRQKEQTADDKKLRTALENMRYKACTTEDVSFLRSRIAGTIPGTPNINNPQYRHQSIITAWNDQKDEINALGARKFARDTNQRLHTFYSIDEPIKNESASKNKNDARKSSRASSSTGRKINLTTISPAIREKLWNMPPSTNDQHIPGRVDICIGMPIMIRYNEATELCMTRGQEAKIVGWQSAMGPHDKPVLDVLFAKLSNPPQSVKFDGLPENVVPLTMSPTTIKIQFDSGWYTSISRTQIQFLPNFSMTDYASQGKTRLVNIVDLTHCPHHQSYYTCLSRSASAKNTIILKDFDVEKITGKASGWLRQEFRELELLDHITRLYFEKQLPKDVLQTTRKATLKAFLDWKGRGFVPDNIHPAIKWDPSEAAIDDPSDSQEDDAWQIVKKVKQNEKMSRAENRKRKADACDAPEQPPLKKPSNSLTNASSTPMYSPLGLRWDSENWSCAYDALFTVLRHAWSFSTPAWTDAMRDANPILQTLVDGFRQQQEKTYAFEAVRNSVRVLLHNSNPVSYAYGKTSISIYDLAATMLHTQRTISQKRKICLTCGWRDISPITSRRSCVIDFASNAVDDVAAWFQCPTDSTSHRCPNCSKRTVAYAHEWVNTPPVIYISLNPAFSKPRISKRIELVGDVTGRKTTYALCGIMYHGSNHFTCRITTSDEWWYHDGMLSSGIPTYEGATQSENSALWEVNEKIAIALLYTAENITSTTGGTG</sequence>
<dbReference type="EC" id="5.6.2.3" evidence="1"/>
<keyword evidence="1" id="KW-0378">Hydrolase</keyword>
<feature type="compositionally biased region" description="Basic and acidic residues" evidence="2">
    <location>
        <begin position="1241"/>
        <end position="1251"/>
    </location>
</feature>
<feature type="compositionally biased region" description="Basic and acidic residues" evidence="2">
    <location>
        <begin position="620"/>
        <end position="632"/>
    </location>
</feature>
<dbReference type="PANTHER" id="PTHR47642:SF5">
    <property type="entry name" value="ATP-DEPENDENT DNA HELICASE"/>
    <property type="match status" value="1"/>
</dbReference>
<evidence type="ECO:0000256" key="1">
    <source>
        <dbReference type="RuleBase" id="RU363044"/>
    </source>
</evidence>
<feature type="domain" description="DNA helicase Pif1-like DEAD-box helicase" evidence="3">
    <location>
        <begin position="943"/>
        <end position="1155"/>
    </location>
</feature>
<dbReference type="GO" id="GO:0006281">
    <property type="term" value="P:DNA repair"/>
    <property type="evidence" value="ECO:0007669"/>
    <property type="project" value="UniProtKB-KW"/>
</dbReference>
<comment type="caution">
    <text evidence="5">The sequence shown here is derived from an EMBL/GenBank/DDBJ whole genome shotgun (WGS) entry which is preliminary data.</text>
</comment>
<accession>A0A8H4VRF0</accession>
<dbReference type="SUPFAM" id="SSF52540">
    <property type="entry name" value="P-loop containing nucleoside triphosphate hydrolases"/>
    <property type="match status" value="2"/>
</dbReference>
<keyword evidence="1" id="KW-0227">DNA damage</keyword>
<dbReference type="GO" id="GO:0043139">
    <property type="term" value="F:5'-3' DNA helicase activity"/>
    <property type="evidence" value="ECO:0007669"/>
    <property type="project" value="UniProtKB-EC"/>
</dbReference>
<feature type="region of interest" description="Disordered" evidence="2">
    <location>
        <begin position="578"/>
        <end position="665"/>
    </location>
</feature>
<organism evidence="5 6">
    <name type="scientific">Agrocybe pediades</name>
    <dbReference type="NCBI Taxonomy" id="84607"/>
    <lineage>
        <taxon>Eukaryota</taxon>
        <taxon>Fungi</taxon>
        <taxon>Dikarya</taxon>
        <taxon>Basidiomycota</taxon>
        <taxon>Agaricomycotina</taxon>
        <taxon>Agaricomycetes</taxon>
        <taxon>Agaricomycetidae</taxon>
        <taxon>Agaricales</taxon>
        <taxon>Agaricineae</taxon>
        <taxon>Strophariaceae</taxon>
        <taxon>Agrocybe</taxon>
    </lineage>
</organism>
<dbReference type="Proteomes" id="UP000521872">
    <property type="component" value="Unassembled WGS sequence"/>
</dbReference>
<proteinExistence type="inferred from homology"/>
<keyword evidence="1" id="KW-0233">DNA recombination</keyword>
<keyword evidence="6" id="KW-1185">Reference proteome</keyword>
<dbReference type="Pfam" id="PF14214">
    <property type="entry name" value="Helitron_like_N"/>
    <property type="match status" value="1"/>
</dbReference>
<comment type="similarity">
    <text evidence="1">Belongs to the helicase family.</text>
</comment>
<dbReference type="Gene3D" id="3.40.50.300">
    <property type="entry name" value="P-loop containing nucleotide triphosphate hydrolases"/>
    <property type="match status" value="1"/>
</dbReference>
<evidence type="ECO:0000313" key="5">
    <source>
        <dbReference type="EMBL" id="KAF4617294.1"/>
    </source>
</evidence>
<feature type="region of interest" description="Disordered" evidence="2">
    <location>
        <begin position="1533"/>
        <end position="1571"/>
    </location>
</feature>
<dbReference type="InterPro" id="IPR027417">
    <property type="entry name" value="P-loop_NTPase"/>
</dbReference>
<dbReference type="GO" id="GO:0016787">
    <property type="term" value="F:hydrolase activity"/>
    <property type="evidence" value="ECO:0007669"/>
    <property type="project" value="UniProtKB-KW"/>
</dbReference>
<dbReference type="Pfam" id="PF05970">
    <property type="entry name" value="PIF1"/>
    <property type="match status" value="1"/>
</dbReference>
<dbReference type="InterPro" id="IPR010285">
    <property type="entry name" value="DNA_helicase_pif1-like_DEAD"/>
</dbReference>
<gene>
    <name evidence="5" type="ORF">D9613_005644</name>
</gene>
<dbReference type="InterPro" id="IPR025476">
    <property type="entry name" value="Helitron_helicase-like"/>
</dbReference>
<comment type="catalytic activity">
    <reaction evidence="1">
        <text>ATP + H2O = ADP + phosphate + H(+)</text>
        <dbReference type="Rhea" id="RHEA:13065"/>
        <dbReference type="ChEBI" id="CHEBI:15377"/>
        <dbReference type="ChEBI" id="CHEBI:15378"/>
        <dbReference type="ChEBI" id="CHEBI:30616"/>
        <dbReference type="ChEBI" id="CHEBI:43474"/>
        <dbReference type="ChEBI" id="CHEBI:456216"/>
        <dbReference type="EC" id="5.6.2.3"/>
    </reaction>
</comment>
<keyword evidence="1" id="KW-0547">Nucleotide-binding</keyword>
<dbReference type="InterPro" id="IPR051055">
    <property type="entry name" value="PIF1_helicase"/>
</dbReference>